<accession>A0A5M3TA35</accession>
<sequence>MEDNTSFIQQCNLALLPQILNQAIQTHPLNCQPICIDRSRFSDPSNPALPIYTTLKKAGCPASPDGKPGTIAELQAYCEDDLSDHPIALILYEEPTDSPPMAVVVPQPLPECRLPQFLESDPDLIAHLLQWLQNLAR</sequence>
<reference evidence="2 3" key="1">
    <citation type="journal article" date="2019" name="J Genomics">
        <title>The Draft Genome of a Hydrogen-producing Cyanobacterium, Arthrospira platensis NIES-46.</title>
        <authorList>
            <person name="Suzuki S."/>
            <person name="Yamaguchi H."/>
            <person name="Kawachi M."/>
        </authorList>
    </citation>
    <scope>NUCLEOTIDE SEQUENCE [LARGE SCALE GENOMIC DNA]</scope>
    <source>
        <strain evidence="2 3">NIES-46</strain>
    </source>
</reference>
<dbReference type="InterPro" id="IPR054611">
    <property type="entry name" value="NCAB"/>
</dbReference>
<evidence type="ECO:0000313" key="3">
    <source>
        <dbReference type="Proteomes" id="UP000326169"/>
    </source>
</evidence>
<dbReference type="Proteomes" id="UP000326169">
    <property type="component" value="Unassembled WGS sequence"/>
</dbReference>
<dbReference type="RefSeq" id="WP_014276545.1">
    <property type="nucleotide sequence ID" value="NZ_BIMW01000109.1"/>
</dbReference>
<comment type="caution">
    <text evidence="2">The sequence shown here is derived from an EMBL/GenBank/DDBJ whole genome shotgun (WGS) entry which is preliminary data.</text>
</comment>
<evidence type="ECO:0000313" key="2">
    <source>
        <dbReference type="EMBL" id="GCE94858.1"/>
    </source>
</evidence>
<organism evidence="2 3">
    <name type="scientific">Limnospira platensis NIES-46</name>
    <dbReference type="NCBI Taxonomy" id="1236695"/>
    <lineage>
        <taxon>Bacteria</taxon>
        <taxon>Bacillati</taxon>
        <taxon>Cyanobacteriota</taxon>
        <taxon>Cyanophyceae</taxon>
        <taxon>Oscillatoriophycideae</taxon>
        <taxon>Oscillatoriales</taxon>
        <taxon>Sirenicapillariaceae</taxon>
        <taxon>Limnospira</taxon>
    </lineage>
</organism>
<keyword evidence="3" id="KW-1185">Reference proteome</keyword>
<name>A0A5M3TA35_LIMPL</name>
<proteinExistence type="predicted"/>
<protein>
    <recommendedName>
        <fullName evidence="1">NACHT C-terminal Alpha/Beta domain-containing protein</fullName>
    </recommendedName>
</protein>
<dbReference type="Pfam" id="PF22724">
    <property type="entry name" value="NCAB1"/>
    <property type="match status" value="1"/>
</dbReference>
<evidence type="ECO:0000259" key="1">
    <source>
        <dbReference type="Pfam" id="PF22724"/>
    </source>
</evidence>
<feature type="domain" description="NACHT C-terminal Alpha/Beta" evidence="1">
    <location>
        <begin position="18"/>
        <end position="100"/>
    </location>
</feature>
<dbReference type="GeneID" id="301683735"/>
<dbReference type="EMBL" id="BIMW01000109">
    <property type="protein sequence ID" value="GCE94858.1"/>
    <property type="molecule type" value="Genomic_DNA"/>
</dbReference>
<gene>
    <name evidence="2" type="ORF">NIES46_29180</name>
</gene>